<sequence length="87" mass="9889">MLIPYQSLLQLPSETLDNLIKEFLFTQTEDGSFASLDDQALARAIAQCRQALARNELVVEYSEEDESIAIRHKQETLTQQGQDDRSC</sequence>
<evidence type="ECO:0000313" key="3">
    <source>
        <dbReference type="Proteomes" id="UP000474778"/>
    </source>
</evidence>
<dbReference type="Proteomes" id="UP000474778">
    <property type="component" value="Unassembled WGS sequence"/>
</dbReference>
<dbReference type="Pfam" id="PF06794">
    <property type="entry name" value="UPF0270"/>
    <property type="match status" value="1"/>
</dbReference>
<protein>
    <submittedName>
        <fullName evidence="2">YheU family protein</fullName>
    </submittedName>
</protein>
<dbReference type="InterPro" id="IPR010648">
    <property type="entry name" value="UPF0270"/>
</dbReference>
<gene>
    <name evidence="2" type="ORF">GNT65_13870</name>
</gene>
<keyword evidence="3" id="KW-1185">Reference proteome</keyword>
<dbReference type="InterPro" id="IPR036685">
    <property type="entry name" value="YehU-like_sf"/>
</dbReference>
<dbReference type="RefSeq" id="WP_160797155.1">
    <property type="nucleotide sequence ID" value="NZ_CANMWR010000029.1"/>
</dbReference>
<name>A0A6L7HZK5_9GAMM</name>
<evidence type="ECO:0000313" key="2">
    <source>
        <dbReference type="EMBL" id="MXR69745.1"/>
    </source>
</evidence>
<dbReference type="AlphaFoldDB" id="A0A6L7HZK5"/>
<dbReference type="EMBL" id="WRPA01000012">
    <property type="protein sequence ID" value="MXR69745.1"/>
    <property type="molecule type" value="Genomic_DNA"/>
</dbReference>
<comment type="caution">
    <text evidence="2">The sequence shown here is derived from an EMBL/GenBank/DDBJ whole genome shotgun (WGS) entry which is preliminary data.</text>
</comment>
<comment type="similarity">
    <text evidence="1">Belongs to the UPF0270 family.</text>
</comment>
<evidence type="ECO:0000256" key="1">
    <source>
        <dbReference type="ARBA" id="ARBA00006450"/>
    </source>
</evidence>
<proteinExistence type="inferred from homology"/>
<dbReference type="Gene3D" id="1.10.10.610">
    <property type="entry name" value="YehU-like"/>
    <property type="match status" value="1"/>
</dbReference>
<dbReference type="SUPFAM" id="SSF118001">
    <property type="entry name" value="YehU-like"/>
    <property type="match status" value="1"/>
</dbReference>
<organism evidence="2 3">
    <name type="scientific">Shewanella insulae</name>
    <dbReference type="NCBI Taxonomy" id="2681496"/>
    <lineage>
        <taxon>Bacteria</taxon>
        <taxon>Pseudomonadati</taxon>
        <taxon>Pseudomonadota</taxon>
        <taxon>Gammaproteobacteria</taxon>
        <taxon>Alteromonadales</taxon>
        <taxon>Shewanellaceae</taxon>
        <taxon>Shewanella</taxon>
    </lineage>
</organism>
<accession>A0A6L7HZK5</accession>
<reference evidence="2 3" key="1">
    <citation type="submission" date="2019-12" db="EMBL/GenBank/DDBJ databases">
        <title>Shewanella insulae sp. nov., isolated from a tidal flat.</title>
        <authorList>
            <person name="Yoon J.-H."/>
        </authorList>
    </citation>
    <scope>NUCLEOTIDE SEQUENCE [LARGE SCALE GENOMIC DNA]</scope>
    <source>
        <strain evidence="2 3">JBTF-M18</strain>
    </source>
</reference>